<dbReference type="AlphaFoldDB" id="A0A100WCC8"/>
<evidence type="ECO:0000313" key="2">
    <source>
        <dbReference type="EMBL" id="GAS95541.1"/>
    </source>
</evidence>
<dbReference type="EMBL" id="BCSY01000039">
    <property type="protein sequence ID" value="GAS95541.1"/>
    <property type="molecule type" value="Genomic_DNA"/>
</dbReference>
<accession>A0A100WCC8</accession>
<organism evidence="2 3">
    <name type="scientific">Mycolicibacterium canariasense</name>
    <name type="common">Mycobacterium canariasense</name>
    <dbReference type="NCBI Taxonomy" id="228230"/>
    <lineage>
        <taxon>Bacteria</taxon>
        <taxon>Bacillati</taxon>
        <taxon>Actinomycetota</taxon>
        <taxon>Actinomycetes</taxon>
        <taxon>Mycobacteriales</taxon>
        <taxon>Mycobacteriaceae</taxon>
        <taxon>Mycolicibacterium</taxon>
    </lineage>
</organism>
<dbReference type="InterPro" id="IPR016572">
    <property type="entry name" value="UCP010611"/>
</dbReference>
<feature type="signal peptide" evidence="1">
    <location>
        <begin position="1"/>
        <end position="29"/>
    </location>
</feature>
<name>A0A100WCC8_MYCCR</name>
<reference evidence="3" key="2">
    <citation type="submission" date="2016-02" db="EMBL/GenBank/DDBJ databases">
        <title>Draft genome sequence of five rapidly growing Mycobacterium species.</title>
        <authorList>
            <person name="Katahira K."/>
            <person name="Gotou Y."/>
            <person name="Iida K."/>
            <person name="Ogura Y."/>
            <person name="Hayashi T."/>
        </authorList>
    </citation>
    <scope>NUCLEOTIDE SEQUENCE [LARGE SCALE GENOMIC DNA]</scope>
    <source>
        <strain evidence="3">JCM15298</strain>
    </source>
</reference>
<sequence>MVKVSGKKLVFTLVGLAASLPLTTGIASATPDLTPVVNTTCTYDQVVGAMNAERPDLAAEFNAQPVGQAMLRNFLASGPAERQRTATQIANAPGASKYFDGIAQIITTCNNY</sequence>
<evidence type="ECO:0000313" key="3">
    <source>
        <dbReference type="Proteomes" id="UP000069443"/>
    </source>
</evidence>
<evidence type="ECO:0000256" key="1">
    <source>
        <dbReference type="SAM" id="SignalP"/>
    </source>
</evidence>
<evidence type="ECO:0008006" key="4">
    <source>
        <dbReference type="Google" id="ProtNLM"/>
    </source>
</evidence>
<dbReference type="NCBIfam" id="TIGR04529">
    <property type="entry name" value="MTB_hemophore"/>
    <property type="match status" value="1"/>
</dbReference>
<gene>
    <name evidence="2" type="ORF">RMCC_2507</name>
</gene>
<dbReference type="Proteomes" id="UP000069443">
    <property type="component" value="Unassembled WGS sequence"/>
</dbReference>
<dbReference type="GO" id="GO:0020037">
    <property type="term" value="F:heme binding"/>
    <property type="evidence" value="ECO:0007669"/>
    <property type="project" value="InterPro"/>
</dbReference>
<dbReference type="RefSeq" id="WP_062656716.1">
    <property type="nucleotide sequence ID" value="NZ_BCSY01000039.1"/>
</dbReference>
<comment type="caution">
    <text evidence="2">The sequence shown here is derived from an EMBL/GenBank/DDBJ whole genome shotgun (WGS) entry which is preliminary data.</text>
</comment>
<dbReference type="OrthoDB" id="4563701at2"/>
<dbReference type="InterPro" id="IPR032407">
    <property type="entry name" value="MHB"/>
</dbReference>
<protein>
    <recommendedName>
        <fullName evidence="4">Hemophore-related protein</fullName>
    </recommendedName>
</protein>
<keyword evidence="1" id="KW-0732">Signal</keyword>
<proteinExistence type="predicted"/>
<keyword evidence="3" id="KW-1185">Reference proteome</keyword>
<dbReference type="PIRSF" id="PIRSF010611">
    <property type="entry name" value="UCP010611"/>
    <property type="match status" value="1"/>
</dbReference>
<feature type="chain" id="PRO_5007090058" description="Hemophore-related protein" evidence="1">
    <location>
        <begin position="30"/>
        <end position="112"/>
    </location>
</feature>
<reference evidence="3" key="1">
    <citation type="journal article" date="2016" name="Genome Announc.">
        <title>Draft Genome Sequences of Five Rapidly Growing Mycobacterium Species, M. thermoresistibile, M. fortuitum subsp. acetamidolyticum, M. canariasense, M. brisbanense, and M. novocastrense.</title>
        <authorList>
            <person name="Katahira K."/>
            <person name="Ogura Y."/>
            <person name="Gotoh Y."/>
            <person name="Hayashi T."/>
        </authorList>
    </citation>
    <scope>NUCLEOTIDE SEQUENCE [LARGE SCALE GENOMIC DNA]</scope>
    <source>
        <strain evidence="3">JCM15298</strain>
    </source>
</reference>